<organism evidence="2 3">
    <name type="scientific">Puccinia graminis f. sp. tritici</name>
    <dbReference type="NCBI Taxonomy" id="56615"/>
    <lineage>
        <taxon>Eukaryota</taxon>
        <taxon>Fungi</taxon>
        <taxon>Dikarya</taxon>
        <taxon>Basidiomycota</taxon>
        <taxon>Pucciniomycotina</taxon>
        <taxon>Pucciniomycetes</taxon>
        <taxon>Pucciniales</taxon>
        <taxon>Pucciniaceae</taxon>
        <taxon>Puccinia</taxon>
    </lineage>
</organism>
<feature type="region of interest" description="Disordered" evidence="1">
    <location>
        <begin position="208"/>
        <end position="245"/>
    </location>
</feature>
<sequence>MYHFITNYRPTPWEKLSEEEKLLLATYHAHVHQEQDLDQQIQFRSFLRDIREKNQQLSRKRYLEKRVIRQERASPTPSVDTDNGDSDHTTPSQIAQNSEAPSQLQRDLVAAKELRARVENLQMTTLKRKETATASREEPPQNMEKSSAMKIDEIDSECSEATPKRPITPEIRILSKEDQIRLRESQKVLQKLIDNEEIESYVKGWNPWDEKKLHFPSPPKKNLMKFKRNEPGKKQSSSSTNFSDPAKWRKVTDLLQMASGLYQNV</sequence>
<feature type="region of interest" description="Disordered" evidence="1">
    <location>
        <begin position="120"/>
        <end position="147"/>
    </location>
</feature>
<accession>A0A5B0QN21</accession>
<evidence type="ECO:0000313" key="2">
    <source>
        <dbReference type="EMBL" id="KAA1114677.1"/>
    </source>
</evidence>
<evidence type="ECO:0000313" key="3">
    <source>
        <dbReference type="Proteomes" id="UP000324748"/>
    </source>
</evidence>
<dbReference type="EMBL" id="VSWC01000014">
    <property type="protein sequence ID" value="KAA1114677.1"/>
    <property type="molecule type" value="Genomic_DNA"/>
</dbReference>
<feature type="compositionally biased region" description="Polar residues" evidence="1">
    <location>
        <begin position="234"/>
        <end position="243"/>
    </location>
</feature>
<dbReference type="OrthoDB" id="10539628at2759"/>
<feature type="compositionally biased region" description="Polar residues" evidence="1">
    <location>
        <begin position="89"/>
        <end position="105"/>
    </location>
</feature>
<proteinExistence type="predicted"/>
<dbReference type="Proteomes" id="UP000324748">
    <property type="component" value="Unassembled WGS sequence"/>
</dbReference>
<protein>
    <submittedName>
        <fullName evidence="2">Uncharacterized protein</fullName>
    </submittedName>
</protein>
<name>A0A5B0QN21_PUCGR</name>
<comment type="caution">
    <text evidence="2">The sequence shown here is derived from an EMBL/GenBank/DDBJ whole genome shotgun (WGS) entry which is preliminary data.</text>
</comment>
<evidence type="ECO:0000256" key="1">
    <source>
        <dbReference type="SAM" id="MobiDB-lite"/>
    </source>
</evidence>
<dbReference type="AlphaFoldDB" id="A0A5B0QN21"/>
<keyword evidence="3" id="KW-1185">Reference proteome</keyword>
<reference evidence="2 3" key="1">
    <citation type="submission" date="2019-05" db="EMBL/GenBank/DDBJ databases">
        <title>Emergence of the Ug99 lineage of the wheat stem rust pathogen through somatic hybridization.</title>
        <authorList>
            <person name="Li F."/>
            <person name="Upadhyaya N.M."/>
            <person name="Sperschneider J."/>
            <person name="Matny O."/>
            <person name="Nguyen-Phuc H."/>
            <person name="Mago R."/>
            <person name="Raley C."/>
            <person name="Miller M.E."/>
            <person name="Silverstein K.A.T."/>
            <person name="Henningsen E."/>
            <person name="Hirsch C.D."/>
            <person name="Visser B."/>
            <person name="Pretorius Z.A."/>
            <person name="Steffenson B.J."/>
            <person name="Schwessinger B."/>
            <person name="Dodds P.N."/>
            <person name="Figueroa M."/>
        </authorList>
    </citation>
    <scope>NUCLEOTIDE SEQUENCE [LARGE SCALE GENOMIC DNA]</scope>
    <source>
        <strain evidence="2">21-0</strain>
    </source>
</reference>
<feature type="region of interest" description="Disordered" evidence="1">
    <location>
        <begin position="66"/>
        <end position="105"/>
    </location>
</feature>
<feature type="compositionally biased region" description="Basic and acidic residues" evidence="1">
    <location>
        <begin position="127"/>
        <end position="139"/>
    </location>
</feature>
<gene>
    <name evidence="2" type="ORF">PGT21_018321</name>
</gene>